<gene>
    <name evidence="4" type="ORF">H735_24600</name>
</gene>
<dbReference type="AlphaFoldDB" id="A0A0C1ZC57"/>
<dbReference type="InterPro" id="IPR043128">
    <property type="entry name" value="Rev_trsase/Diguanyl_cyclase"/>
</dbReference>
<comment type="catalytic activity">
    <reaction evidence="2">
        <text>2 GTP = 3',3'-c-di-GMP + 2 diphosphate</text>
        <dbReference type="Rhea" id="RHEA:24898"/>
        <dbReference type="ChEBI" id="CHEBI:33019"/>
        <dbReference type="ChEBI" id="CHEBI:37565"/>
        <dbReference type="ChEBI" id="CHEBI:58805"/>
        <dbReference type="EC" id="2.7.7.65"/>
    </reaction>
</comment>
<evidence type="ECO:0000256" key="1">
    <source>
        <dbReference type="ARBA" id="ARBA00012528"/>
    </source>
</evidence>
<dbReference type="Proteomes" id="UP000031586">
    <property type="component" value="Unassembled WGS sequence"/>
</dbReference>
<protein>
    <recommendedName>
        <fullName evidence="1">diguanylate cyclase</fullName>
        <ecNumber evidence="1">2.7.7.65</ecNumber>
    </recommendedName>
</protein>
<dbReference type="InterPro" id="IPR003018">
    <property type="entry name" value="GAF"/>
</dbReference>
<dbReference type="Gene3D" id="3.30.70.270">
    <property type="match status" value="1"/>
</dbReference>
<dbReference type="RefSeq" id="WP_020194990.1">
    <property type="nucleotide sequence ID" value="NZ_BAOH01000010.1"/>
</dbReference>
<proteinExistence type="predicted"/>
<name>A0A0C1ZC57_9VIBR</name>
<dbReference type="SMART" id="SM00065">
    <property type="entry name" value="GAF"/>
    <property type="match status" value="1"/>
</dbReference>
<evidence type="ECO:0000313" key="4">
    <source>
        <dbReference type="EMBL" id="KIF50466.1"/>
    </source>
</evidence>
<dbReference type="PATRIC" id="fig|1229493.5.peg.4490"/>
<dbReference type="SMART" id="SM00267">
    <property type="entry name" value="GGDEF"/>
    <property type="match status" value="1"/>
</dbReference>
<dbReference type="SUPFAM" id="SSF55073">
    <property type="entry name" value="Nucleotide cyclase"/>
    <property type="match status" value="1"/>
</dbReference>
<dbReference type="GO" id="GO:1902201">
    <property type="term" value="P:negative regulation of bacterial-type flagellum-dependent cell motility"/>
    <property type="evidence" value="ECO:0007669"/>
    <property type="project" value="TreeGrafter"/>
</dbReference>
<sequence>MDKDRLLDAHRAVNRLLGKLALGMERDSLNHEVIKLSEHLFGKRQASILRLHPDTNTLHLEFAPHLPDFYNQAIEGVPIGPDIGSCGAAAFLKQTVVVSDIDHHANWAAFLELTQQAQLRACWSVPIIASDGHVLGTFAIYSNTPSEPHPYELEVLEMLAALYAVALEKYRLEEQLHFHASRDPLTHCFNRRALLTEVDHKINHKCSRSAVVGCFFVDIDEFKYINDRFGHETGDQVLVLVAEHLKQAFRSCSVIGRYGGDEFVGFSCFHDLDTYQNFTTRLVQELNQVCQLEEYKVKASIGAAWSTMSERAVLQELIQKADVAMYQNKRAKRV</sequence>
<dbReference type="GO" id="GO:0043709">
    <property type="term" value="P:cell adhesion involved in single-species biofilm formation"/>
    <property type="evidence" value="ECO:0007669"/>
    <property type="project" value="TreeGrafter"/>
</dbReference>
<dbReference type="Gene3D" id="3.30.450.40">
    <property type="match status" value="1"/>
</dbReference>
<organism evidence="4 5">
    <name type="scientific">Vibrio owensii CAIM 1854 = LMG 25443</name>
    <dbReference type="NCBI Taxonomy" id="1229493"/>
    <lineage>
        <taxon>Bacteria</taxon>
        <taxon>Pseudomonadati</taxon>
        <taxon>Pseudomonadota</taxon>
        <taxon>Gammaproteobacteria</taxon>
        <taxon>Vibrionales</taxon>
        <taxon>Vibrionaceae</taxon>
        <taxon>Vibrio</taxon>
    </lineage>
</organism>
<dbReference type="SUPFAM" id="SSF55781">
    <property type="entry name" value="GAF domain-like"/>
    <property type="match status" value="1"/>
</dbReference>
<dbReference type="InterPro" id="IPR050469">
    <property type="entry name" value="Diguanylate_Cyclase"/>
</dbReference>
<accession>A0A0C1ZC57</accession>
<dbReference type="Pfam" id="PF01590">
    <property type="entry name" value="GAF"/>
    <property type="match status" value="1"/>
</dbReference>
<dbReference type="InterPro" id="IPR029016">
    <property type="entry name" value="GAF-like_dom_sf"/>
</dbReference>
<evidence type="ECO:0000313" key="5">
    <source>
        <dbReference type="Proteomes" id="UP000031586"/>
    </source>
</evidence>
<dbReference type="PANTHER" id="PTHR45138">
    <property type="entry name" value="REGULATORY COMPONENTS OF SENSORY TRANSDUCTION SYSTEM"/>
    <property type="match status" value="1"/>
</dbReference>
<dbReference type="EMBL" id="JPRD01000052">
    <property type="protein sequence ID" value="KIF50466.1"/>
    <property type="molecule type" value="Genomic_DNA"/>
</dbReference>
<dbReference type="CDD" id="cd01949">
    <property type="entry name" value="GGDEF"/>
    <property type="match status" value="1"/>
</dbReference>
<dbReference type="EC" id="2.7.7.65" evidence="1"/>
<dbReference type="NCBIfam" id="TIGR00254">
    <property type="entry name" value="GGDEF"/>
    <property type="match status" value="1"/>
</dbReference>
<dbReference type="PANTHER" id="PTHR45138:SF9">
    <property type="entry name" value="DIGUANYLATE CYCLASE DGCM-RELATED"/>
    <property type="match status" value="1"/>
</dbReference>
<dbReference type="GO" id="GO:0005886">
    <property type="term" value="C:plasma membrane"/>
    <property type="evidence" value="ECO:0007669"/>
    <property type="project" value="TreeGrafter"/>
</dbReference>
<feature type="domain" description="GGDEF" evidence="3">
    <location>
        <begin position="210"/>
        <end position="334"/>
    </location>
</feature>
<dbReference type="InterPro" id="IPR000160">
    <property type="entry name" value="GGDEF_dom"/>
</dbReference>
<evidence type="ECO:0000259" key="3">
    <source>
        <dbReference type="PROSITE" id="PS50887"/>
    </source>
</evidence>
<dbReference type="InterPro" id="IPR029787">
    <property type="entry name" value="Nucleotide_cyclase"/>
</dbReference>
<comment type="caution">
    <text evidence="4">The sequence shown here is derived from an EMBL/GenBank/DDBJ whole genome shotgun (WGS) entry which is preliminary data.</text>
</comment>
<dbReference type="GO" id="GO:0052621">
    <property type="term" value="F:diguanylate cyclase activity"/>
    <property type="evidence" value="ECO:0007669"/>
    <property type="project" value="UniProtKB-EC"/>
</dbReference>
<reference evidence="4 5" key="1">
    <citation type="submission" date="2014-07" db="EMBL/GenBank/DDBJ databases">
        <title>Unique and conserved regions in Vibrio harveyi and related species in comparison with the shrimp pathogen Vibrio harveyi CAIM 1792.</title>
        <authorList>
            <person name="Espinoza-Valles I."/>
            <person name="Vora G."/>
            <person name="Leekitcharoenphon P."/>
            <person name="Ussery D."/>
            <person name="Hoj L."/>
            <person name="Gomez-Gil B."/>
        </authorList>
    </citation>
    <scope>NUCLEOTIDE SEQUENCE [LARGE SCALE GENOMIC DNA]</scope>
    <source>
        <strain evidence="5">CAIM 1854 / LMG 25443</strain>
    </source>
</reference>
<dbReference type="PROSITE" id="PS50887">
    <property type="entry name" value="GGDEF"/>
    <property type="match status" value="1"/>
</dbReference>
<dbReference type="Pfam" id="PF00990">
    <property type="entry name" value="GGDEF"/>
    <property type="match status" value="1"/>
</dbReference>
<evidence type="ECO:0000256" key="2">
    <source>
        <dbReference type="ARBA" id="ARBA00034247"/>
    </source>
</evidence>